<evidence type="ECO:0000313" key="1">
    <source>
        <dbReference type="EMBL" id="VYT18117.1"/>
    </source>
</evidence>
<dbReference type="EMBL" id="CACRSL010000003">
    <property type="protein sequence ID" value="VYT18117.1"/>
    <property type="molecule type" value="Genomic_DNA"/>
</dbReference>
<dbReference type="AlphaFoldDB" id="A0A6N2ULE3"/>
<name>A0A6N2ULE3_9FIRM</name>
<sequence length="69" mass="7878">MPSAACYFISRIIPLQNCMPYIFLFSGTRNKTVTKQNRAVFCFPRFNVTENQLLNFFVGGTARAVGYVF</sequence>
<proteinExistence type="predicted"/>
<organism evidence="1">
    <name type="scientific">uncultured Anaerotruncus sp</name>
    <dbReference type="NCBI Taxonomy" id="905011"/>
    <lineage>
        <taxon>Bacteria</taxon>
        <taxon>Bacillati</taxon>
        <taxon>Bacillota</taxon>
        <taxon>Clostridia</taxon>
        <taxon>Eubacteriales</taxon>
        <taxon>Oscillospiraceae</taxon>
        <taxon>Anaerotruncus</taxon>
        <taxon>environmental samples</taxon>
    </lineage>
</organism>
<gene>
    <name evidence="1" type="ORF">AULFYP135_01989</name>
</gene>
<accession>A0A6N2ULE3</accession>
<protein>
    <submittedName>
        <fullName evidence="1">Uncharacterized protein</fullName>
    </submittedName>
</protein>
<reference evidence="1" key="1">
    <citation type="submission" date="2019-11" db="EMBL/GenBank/DDBJ databases">
        <authorList>
            <person name="Feng L."/>
        </authorList>
    </citation>
    <scope>NUCLEOTIDE SEQUENCE</scope>
    <source>
        <strain evidence="1">AundefinedLFYP135</strain>
    </source>
</reference>